<reference evidence="6 7" key="1">
    <citation type="journal article" date="2013" name="Genome Announc.">
        <title>Draft Genome Sequence of Cesiribacter andamanensis Strain AMV16T, Isolated from a Soil Sample from a Mud Volcano in the Andaman Islands, India.</title>
        <authorList>
            <person name="Shivaji S."/>
            <person name="Ara S."/>
            <person name="Begum Z."/>
            <person name="Srinivas T.N."/>
            <person name="Singh A."/>
            <person name="Kumar Pinnaka A."/>
        </authorList>
    </citation>
    <scope>NUCLEOTIDE SEQUENCE [LARGE SCALE GENOMIC DNA]</scope>
    <source>
        <strain evidence="6 7">AMV16</strain>
    </source>
</reference>
<dbReference type="OrthoDB" id="291295at2"/>
<keyword evidence="3" id="KW-0106">Calcium</keyword>
<sequence>MQVPLGVHTIRVYTSSPNAVADQNNQNNATNTTLTTSVLSDNYTQDFEAGAKALSELILIKNAESKLGVDTELQSKSSLSLYLEGNSANGYPAAPAGPTAAEAFTPSHPHYAAALLCYDATNAGSLQLSFDYYLNYTLSNAYTNFRYRIVSDKGSFVSSLIQPSGADTPWTRVNLDLSAYAGGKIQIYFEANCKYERSNINGVANDGNAVHIDNIAFIYTTNRPEISFASTGGSLGEASATTPDGCRSYADYSINLQIANAPSSDATVAVSVVENTATAGSDYSLLTSSVVFPAGSKAPQTIKIRVYDDTELEAEESLQLGLTLSGTSNAVLSSGASRHTLSIPDNDTPLVAGFPAGAIFSENFADGGQPQNRGWYAVDLAGGAGSGNAWFYGTYAGKGSAYVASSATAAAGSYSNTTTNIRLISPLIHAASRKGLLLSFNYYANGEATGTNGANPSYSDYGRVYYSLDGISYKVIGPVLQGKTSATAASIALPAELEGKSFYLAWNWINDNNNKNGNPALILQNVRVSAAASAGSAIAQTLDQQQSLYLGPYSTARFFDAASGEIIALIDNPTAWDYGCTTIQIDRSGTSSTEFWNPGADKGLANKTVYVTPAHNKPDGSYTITLFYTEAEIAGWELQTGKNRKDLKVAKISGARIKEVSPNSIPAGASGSLSTASSLTAFGGGWSVTGSFTSGFSGFGIGDPGLPPVIALPVELMGFTASPSSNGEVQLRWTTATEKNSDYFEVEHSLDGLTYTTKGKVAAAGNSHLRQDYGFIHRRLAAGRHYYRLRMVDTDATFEYSATLLVQLGKPVFALQSLHPNPARHAVFLTLTADAARTLSIQLLTAGGLPVLNSQHGIQAGSNEVEIRLNAMPAGLYLLQITDGQQHLLQKLIIH</sequence>
<dbReference type="InterPro" id="IPR003644">
    <property type="entry name" value="Calx_beta"/>
</dbReference>
<evidence type="ECO:0000313" key="6">
    <source>
        <dbReference type="EMBL" id="EMR04321.1"/>
    </source>
</evidence>
<feature type="domain" description="Secretion system C-terminal sorting" evidence="5">
    <location>
        <begin position="819"/>
        <end position="894"/>
    </location>
</feature>
<evidence type="ECO:0000256" key="1">
    <source>
        <dbReference type="ARBA" id="ARBA00022729"/>
    </source>
</evidence>
<dbReference type="eggNOG" id="COG4409">
    <property type="taxonomic scope" value="Bacteria"/>
</dbReference>
<dbReference type="EMBL" id="AODQ01000007">
    <property type="protein sequence ID" value="EMR04321.1"/>
    <property type="molecule type" value="Genomic_DNA"/>
</dbReference>
<dbReference type="GO" id="GO:0007154">
    <property type="term" value="P:cell communication"/>
    <property type="evidence" value="ECO:0007669"/>
    <property type="project" value="InterPro"/>
</dbReference>
<keyword evidence="1" id="KW-0732">Signal</keyword>
<dbReference type="RefSeq" id="WP_009193891.1">
    <property type="nucleotide sequence ID" value="NZ_AODQ01000007.1"/>
</dbReference>
<dbReference type="Gene3D" id="2.60.40.2030">
    <property type="match status" value="1"/>
</dbReference>
<dbReference type="NCBIfam" id="NF038128">
    <property type="entry name" value="choice_anch_J"/>
    <property type="match status" value="1"/>
</dbReference>
<evidence type="ECO:0008006" key="8">
    <source>
        <dbReference type="Google" id="ProtNLM"/>
    </source>
</evidence>
<evidence type="ECO:0000313" key="7">
    <source>
        <dbReference type="Proteomes" id="UP000011910"/>
    </source>
</evidence>
<keyword evidence="2" id="KW-0677">Repeat</keyword>
<dbReference type="Proteomes" id="UP000011910">
    <property type="component" value="Unassembled WGS sequence"/>
</dbReference>
<dbReference type="AlphaFoldDB" id="M7NAX0"/>
<feature type="domain" description="Calx-beta" evidence="4">
    <location>
        <begin position="263"/>
        <end position="331"/>
    </location>
</feature>
<dbReference type="SUPFAM" id="SSF141072">
    <property type="entry name" value="CalX-like"/>
    <property type="match status" value="1"/>
</dbReference>
<name>M7NAX0_9BACT</name>
<dbReference type="Pfam" id="PF03160">
    <property type="entry name" value="Calx-beta"/>
    <property type="match status" value="1"/>
</dbReference>
<accession>M7NAX0</accession>
<evidence type="ECO:0000256" key="3">
    <source>
        <dbReference type="ARBA" id="ARBA00022837"/>
    </source>
</evidence>
<dbReference type="InterPro" id="IPR026444">
    <property type="entry name" value="Secre_tail"/>
</dbReference>
<proteinExistence type="predicted"/>
<dbReference type="Pfam" id="PF18962">
    <property type="entry name" value="Por_Secre_tail"/>
    <property type="match status" value="1"/>
</dbReference>
<dbReference type="NCBIfam" id="TIGR04183">
    <property type="entry name" value="Por_Secre_tail"/>
    <property type="match status" value="1"/>
</dbReference>
<dbReference type="InterPro" id="IPR038081">
    <property type="entry name" value="CalX-like_sf"/>
</dbReference>
<evidence type="ECO:0000256" key="2">
    <source>
        <dbReference type="ARBA" id="ARBA00022737"/>
    </source>
</evidence>
<dbReference type="eggNOG" id="COG3227">
    <property type="taxonomic scope" value="Bacteria"/>
</dbReference>
<dbReference type="Gene3D" id="2.60.120.200">
    <property type="match status" value="1"/>
</dbReference>
<dbReference type="GO" id="GO:0016020">
    <property type="term" value="C:membrane"/>
    <property type="evidence" value="ECO:0007669"/>
    <property type="project" value="InterPro"/>
</dbReference>
<evidence type="ECO:0000259" key="5">
    <source>
        <dbReference type="Pfam" id="PF18962"/>
    </source>
</evidence>
<comment type="caution">
    <text evidence="6">The sequence shown here is derived from an EMBL/GenBank/DDBJ whole genome shotgun (WGS) entry which is preliminary data.</text>
</comment>
<organism evidence="6 7">
    <name type="scientific">Cesiribacter andamanensis AMV16</name>
    <dbReference type="NCBI Taxonomy" id="1279009"/>
    <lineage>
        <taxon>Bacteria</taxon>
        <taxon>Pseudomonadati</taxon>
        <taxon>Bacteroidota</taxon>
        <taxon>Cytophagia</taxon>
        <taxon>Cytophagales</taxon>
        <taxon>Cesiribacteraceae</taxon>
        <taxon>Cesiribacter</taxon>
    </lineage>
</organism>
<dbReference type="STRING" id="1279009.ADICEAN_00484"/>
<protein>
    <recommendedName>
        <fullName evidence="8">Secretion system C-terminal sorting domain-containing protein</fullName>
    </recommendedName>
</protein>
<evidence type="ECO:0000259" key="4">
    <source>
        <dbReference type="Pfam" id="PF03160"/>
    </source>
</evidence>
<keyword evidence="7" id="KW-1185">Reference proteome</keyword>
<gene>
    <name evidence="6" type="ORF">ADICEAN_00484</name>
</gene>